<dbReference type="AlphaFoldDB" id="A0A0A9GYD6"/>
<accession>A0A0A9GYD6</accession>
<protein>
    <submittedName>
        <fullName evidence="1">Uncharacterized protein</fullName>
    </submittedName>
</protein>
<evidence type="ECO:0000313" key="1">
    <source>
        <dbReference type="EMBL" id="JAE29542.1"/>
    </source>
</evidence>
<proteinExistence type="predicted"/>
<dbReference type="EMBL" id="GBRH01168354">
    <property type="protein sequence ID" value="JAE29542.1"/>
    <property type="molecule type" value="Transcribed_RNA"/>
</dbReference>
<reference evidence="1" key="2">
    <citation type="journal article" date="2015" name="Data Brief">
        <title>Shoot transcriptome of the giant reed, Arundo donax.</title>
        <authorList>
            <person name="Barrero R.A."/>
            <person name="Guerrero F.D."/>
            <person name="Moolhuijzen P."/>
            <person name="Goolsby J.A."/>
            <person name="Tidwell J."/>
            <person name="Bellgard S.E."/>
            <person name="Bellgard M.I."/>
        </authorList>
    </citation>
    <scope>NUCLEOTIDE SEQUENCE</scope>
    <source>
        <tissue evidence="1">Shoot tissue taken approximately 20 cm above the soil surface</tissue>
    </source>
</reference>
<reference evidence="1" key="1">
    <citation type="submission" date="2014-09" db="EMBL/GenBank/DDBJ databases">
        <authorList>
            <person name="Magalhaes I.L.F."/>
            <person name="Oliveira U."/>
            <person name="Santos F.R."/>
            <person name="Vidigal T.H.D.A."/>
            <person name="Brescovit A.D."/>
            <person name="Santos A.J."/>
        </authorList>
    </citation>
    <scope>NUCLEOTIDE SEQUENCE</scope>
    <source>
        <tissue evidence="1">Shoot tissue taken approximately 20 cm above the soil surface</tissue>
    </source>
</reference>
<organism evidence="1">
    <name type="scientific">Arundo donax</name>
    <name type="common">Giant reed</name>
    <name type="synonym">Donax arundinaceus</name>
    <dbReference type="NCBI Taxonomy" id="35708"/>
    <lineage>
        <taxon>Eukaryota</taxon>
        <taxon>Viridiplantae</taxon>
        <taxon>Streptophyta</taxon>
        <taxon>Embryophyta</taxon>
        <taxon>Tracheophyta</taxon>
        <taxon>Spermatophyta</taxon>
        <taxon>Magnoliopsida</taxon>
        <taxon>Liliopsida</taxon>
        <taxon>Poales</taxon>
        <taxon>Poaceae</taxon>
        <taxon>PACMAD clade</taxon>
        <taxon>Arundinoideae</taxon>
        <taxon>Arundineae</taxon>
        <taxon>Arundo</taxon>
    </lineage>
</organism>
<sequence>MPSRHKKISHQISTNRINTRSLNKLNNAVRSRVHWRFGLLHQASTEGSKAYIRKGSKMIYPGDKNCGQNNRCLGWRFRLSI</sequence>
<name>A0A0A9GYD6_ARUDO</name>